<protein>
    <submittedName>
        <fullName evidence="2">Uncharacterized protein</fullName>
    </submittedName>
</protein>
<dbReference type="EMBL" id="JARJLG010000176">
    <property type="protein sequence ID" value="KAJ7732340.1"/>
    <property type="molecule type" value="Genomic_DNA"/>
</dbReference>
<reference evidence="2" key="1">
    <citation type="submission" date="2023-03" db="EMBL/GenBank/DDBJ databases">
        <title>Massive genome expansion in bonnet fungi (Mycena s.s.) driven by repeated elements and novel gene families across ecological guilds.</title>
        <authorList>
            <consortium name="Lawrence Berkeley National Laboratory"/>
            <person name="Harder C.B."/>
            <person name="Miyauchi S."/>
            <person name="Viragh M."/>
            <person name="Kuo A."/>
            <person name="Thoen E."/>
            <person name="Andreopoulos B."/>
            <person name="Lu D."/>
            <person name="Skrede I."/>
            <person name="Drula E."/>
            <person name="Henrissat B."/>
            <person name="Morin E."/>
            <person name="Kohler A."/>
            <person name="Barry K."/>
            <person name="LaButti K."/>
            <person name="Morin E."/>
            <person name="Salamov A."/>
            <person name="Lipzen A."/>
            <person name="Mereny Z."/>
            <person name="Hegedus B."/>
            <person name="Baldrian P."/>
            <person name="Stursova M."/>
            <person name="Weitz H."/>
            <person name="Taylor A."/>
            <person name="Grigoriev I.V."/>
            <person name="Nagy L.G."/>
            <person name="Martin F."/>
            <person name="Kauserud H."/>
        </authorList>
    </citation>
    <scope>NUCLEOTIDE SEQUENCE</scope>
    <source>
        <strain evidence="2">CBHHK188m</strain>
    </source>
</reference>
<name>A0AAD7I231_9AGAR</name>
<comment type="caution">
    <text evidence="2">The sequence shown here is derived from an EMBL/GenBank/DDBJ whole genome shotgun (WGS) entry which is preliminary data.</text>
</comment>
<feature type="compositionally biased region" description="Pro residues" evidence="1">
    <location>
        <begin position="358"/>
        <end position="379"/>
    </location>
</feature>
<feature type="region of interest" description="Disordered" evidence="1">
    <location>
        <begin position="143"/>
        <end position="232"/>
    </location>
</feature>
<feature type="compositionally biased region" description="Polar residues" evidence="1">
    <location>
        <begin position="18"/>
        <end position="33"/>
    </location>
</feature>
<feature type="compositionally biased region" description="Basic and acidic residues" evidence="1">
    <location>
        <begin position="153"/>
        <end position="163"/>
    </location>
</feature>
<organism evidence="2 3">
    <name type="scientific">Mycena maculata</name>
    <dbReference type="NCBI Taxonomy" id="230809"/>
    <lineage>
        <taxon>Eukaryota</taxon>
        <taxon>Fungi</taxon>
        <taxon>Dikarya</taxon>
        <taxon>Basidiomycota</taxon>
        <taxon>Agaricomycotina</taxon>
        <taxon>Agaricomycetes</taxon>
        <taxon>Agaricomycetidae</taxon>
        <taxon>Agaricales</taxon>
        <taxon>Marasmiineae</taxon>
        <taxon>Mycenaceae</taxon>
        <taxon>Mycena</taxon>
    </lineage>
</organism>
<feature type="compositionally biased region" description="Low complexity" evidence="1">
    <location>
        <begin position="197"/>
        <end position="207"/>
    </location>
</feature>
<feature type="region of interest" description="Disordered" evidence="1">
    <location>
        <begin position="1"/>
        <end position="33"/>
    </location>
</feature>
<evidence type="ECO:0000256" key="1">
    <source>
        <dbReference type="SAM" id="MobiDB-lite"/>
    </source>
</evidence>
<gene>
    <name evidence="2" type="ORF">DFH07DRAFT_1065583</name>
</gene>
<dbReference type="AlphaFoldDB" id="A0AAD7I231"/>
<accession>A0AAD7I231</accession>
<feature type="compositionally biased region" description="Low complexity" evidence="1">
    <location>
        <begin position="165"/>
        <end position="174"/>
    </location>
</feature>
<proteinExistence type="predicted"/>
<feature type="compositionally biased region" description="Low complexity" evidence="1">
    <location>
        <begin position="260"/>
        <end position="269"/>
    </location>
</feature>
<sequence>MMEPRRPASKSSAAAETEITTGSPSTVSTTESQLIELLSESRREADSLRRELAAVQKKADADHRRLQSLLLESSSNKSADIQVREFKERITHAEAALYEAEKRSRIVESNWLEVDRYLGAVQEHAFTTRKAFSSLLEGNDRHFGLPVSSPPVLRHERLPRERILTPATRSPPSSRSRHRRHDSSPPHTSPRDQDYIRPLPLLAPRRVPSSRRRSPSDDGWDGYEEGHDGAPPYKRHRAEILYRPHVRCYLSFPSTSQIDPAAHPQSPRARSPPHHRRSSTAATSPTAITVKYESDRSRHPSREYMPPPPLLPHPHPHARHDDDPRAPYQHPRHPPDAALTYDYDRDPRHPPLQIIQHPHPPFPPQLSPPPRDSDAPPPRDGPHQFQHQHRFHLGTGGGTRRLVRPGAYETVVFALDEEAGWDVPDGRGG</sequence>
<feature type="compositionally biased region" description="Basic and acidic residues" evidence="1">
    <location>
        <begin position="292"/>
        <end position="302"/>
    </location>
</feature>
<evidence type="ECO:0000313" key="3">
    <source>
        <dbReference type="Proteomes" id="UP001215280"/>
    </source>
</evidence>
<evidence type="ECO:0000313" key="2">
    <source>
        <dbReference type="EMBL" id="KAJ7732340.1"/>
    </source>
</evidence>
<feature type="region of interest" description="Disordered" evidence="1">
    <location>
        <begin position="255"/>
        <end position="402"/>
    </location>
</feature>
<keyword evidence="3" id="KW-1185">Reference proteome</keyword>
<dbReference type="Proteomes" id="UP001215280">
    <property type="component" value="Unassembled WGS sequence"/>
</dbReference>